<dbReference type="PATRIC" id="fig|1137280.3.peg.1594"/>
<dbReference type="Proteomes" id="UP000035057">
    <property type="component" value="Unassembled WGS sequence"/>
</dbReference>
<gene>
    <name evidence="1" type="ORF">D777_01778</name>
</gene>
<dbReference type="PANTHER" id="PTHR39324:SF1">
    <property type="entry name" value="CALCIUM DODECIN"/>
    <property type="match status" value="1"/>
</dbReference>
<dbReference type="AlphaFoldDB" id="A0A072N175"/>
<evidence type="ECO:0000313" key="1">
    <source>
        <dbReference type="EMBL" id="KEF31429.1"/>
    </source>
</evidence>
<dbReference type="RefSeq" id="WP_036130346.1">
    <property type="nucleotide sequence ID" value="NZ_ANIE01000005.1"/>
</dbReference>
<dbReference type="InterPro" id="IPR025543">
    <property type="entry name" value="Dodecin-like"/>
</dbReference>
<evidence type="ECO:0008006" key="3">
    <source>
        <dbReference type="Google" id="ProtNLM"/>
    </source>
</evidence>
<evidence type="ECO:0000313" key="2">
    <source>
        <dbReference type="Proteomes" id="UP000035057"/>
    </source>
</evidence>
<proteinExistence type="predicted"/>
<dbReference type="Gene3D" id="3.30.1660.10">
    <property type="entry name" value="Flavin-binding protein dodecin"/>
    <property type="match status" value="1"/>
</dbReference>
<dbReference type="InterPro" id="IPR009923">
    <property type="entry name" value="Dodecin"/>
</dbReference>
<organism evidence="1 2">
    <name type="scientific">Marinobacter nitratireducens</name>
    <dbReference type="NCBI Taxonomy" id="1137280"/>
    <lineage>
        <taxon>Bacteria</taxon>
        <taxon>Pseudomonadati</taxon>
        <taxon>Pseudomonadota</taxon>
        <taxon>Gammaproteobacteria</taxon>
        <taxon>Pseudomonadales</taxon>
        <taxon>Marinobacteraceae</taxon>
        <taxon>Marinobacter</taxon>
    </lineage>
</organism>
<name>A0A072N175_9GAMM</name>
<dbReference type="Pfam" id="PF07311">
    <property type="entry name" value="Dodecin"/>
    <property type="match status" value="1"/>
</dbReference>
<protein>
    <recommendedName>
        <fullName evidence="3">Dodecin flavoprotein</fullName>
    </recommendedName>
</protein>
<reference evidence="1 2" key="1">
    <citation type="submission" date="2012-12" db="EMBL/GenBank/DDBJ databases">
        <title>Genome assembly of Marinobacter sp. AK21.</title>
        <authorList>
            <person name="Khatri I."/>
            <person name="Kumar R."/>
            <person name="Vaidya B."/>
            <person name="Subramanian S."/>
            <person name="Pinnaka A."/>
        </authorList>
    </citation>
    <scope>NUCLEOTIDE SEQUENCE [LARGE SCALE GENOMIC DNA]</scope>
    <source>
        <strain evidence="1 2">AK21</strain>
    </source>
</reference>
<comment type="caution">
    <text evidence="1">The sequence shown here is derived from an EMBL/GenBank/DDBJ whole genome shotgun (WGS) entry which is preliminary data.</text>
</comment>
<dbReference type="OrthoDB" id="9805889at2"/>
<dbReference type="InterPro" id="IPR036694">
    <property type="entry name" value="Dodecin-like_sf"/>
</dbReference>
<keyword evidence="2" id="KW-1185">Reference proteome</keyword>
<accession>A0A072N175</accession>
<dbReference type="EMBL" id="ANIE01000005">
    <property type="protein sequence ID" value="KEF31429.1"/>
    <property type="molecule type" value="Genomic_DNA"/>
</dbReference>
<dbReference type="STRING" id="1137280.D777_01778"/>
<dbReference type="NCBIfam" id="NF043052">
    <property type="entry name" value="DodecBact"/>
    <property type="match status" value="1"/>
</dbReference>
<dbReference type="SUPFAM" id="SSF89807">
    <property type="entry name" value="Dodecin-like"/>
    <property type="match status" value="1"/>
</dbReference>
<sequence>MSDHHVYKKVEIVGSSKKSIEDAIENALSECGKSVNNMEWFEVQETRGHIVDGKVGHYQVVLKVGFRITNS</sequence>
<dbReference type="PANTHER" id="PTHR39324">
    <property type="entry name" value="CALCIUM DODECIN"/>
    <property type="match status" value="1"/>
</dbReference>
<dbReference type="InterPro" id="IPR050049">
    <property type="entry name" value="Dodecin_bact"/>
</dbReference>